<dbReference type="AlphaFoldDB" id="C6TIL7"/>
<name>C6TIL7_SOYBN</name>
<dbReference type="ExpressionAtlas" id="C6TIL7">
    <property type="expression patterns" value="baseline"/>
</dbReference>
<dbReference type="InterPro" id="IPR030184">
    <property type="entry name" value="WAT1-related"/>
</dbReference>
<feature type="transmembrane region" description="Helical" evidence="6">
    <location>
        <begin position="183"/>
        <end position="203"/>
    </location>
</feature>
<evidence type="ECO:0000256" key="2">
    <source>
        <dbReference type="ARBA" id="ARBA00007635"/>
    </source>
</evidence>
<feature type="domain" description="EamA" evidence="7">
    <location>
        <begin position="13"/>
        <end position="142"/>
    </location>
</feature>
<dbReference type="SUPFAM" id="SSF103481">
    <property type="entry name" value="Multidrug resistance efflux transporter EmrE"/>
    <property type="match status" value="1"/>
</dbReference>
<feature type="transmembrane region" description="Helical" evidence="6">
    <location>
        <begin position="73"/>
        <end position="97"/>
    </location>
</feature>
<proteinExistence type="evidence at transcript level"/>
<keyword evidence="4 6" id="KW-1133">Transmembrane helix</keyword>
<keyword evidence="3 6" id="KW-0812">Transmembrane</keyword>
<accession>C6TIL7</accession>
<evidence type="ECO:0000259" key="7">
    <source>
        <dbReference type="Pfam" id="PF00892"/>
    </source>
</evidence>
<evidence type="ECO:0000256" key="4">
    <source>
        <dbReference type="ARBA" id="ARBA00022989"/>
    </source>
</evidence>
<dbReference type="InterPro" id="IPR000620">
    <property type="entry name" value="EamA_dom"/>
</dbReference>
<evidence type="ECO:0000313" key="8">
    <source>
        <dbReference type="EMBL" id="ACU22757.1"/>
    </source>
</evidence>
<dbReference type="PANTHER" id="PTHR31218">
    <property type="entry name" value="WAT1-RELATED PROTEIN"/>
    <property type="match status" value="1"/>
</dbReference>
<reference evidence="8" key="1">
    <citation type="submission" date="2009-08" db="EMBL/GenBank/DDBJ databases">
        <authorList>
            <person name="Cheung F."/>
            <person name="Xiao Y."/>
            <person name="Chan A."/>
            <person name="Moskal W."/>
            <person name="Town C.D."/>
        </authorList>
    </citation>
    <scope>NUCLEOTIDE SEQUENCE</scope>
</reference>
<keyword evidence="5 6" id="KW-0472">Membrane</keyword>
<dbReference type="InterPro" id="IPR037185">
    <property type="entry name" value="EmrE-like"/>
</dbReference>
<evidence type="ECO:0000256" key="5">
    <source>
        <dbReference type="ARBA" id="ARBA00023136"/>
    </source>
</evidence>
<dbReference type="GO" id="GO:0022857">
    <property type="term" value="F:transmembrane transporter activity"/>
    <property type="evidence" value="ECO:0007669"/>
    <property type="project" value="InterPro"/>
</dbReference>
<dbReference type="Pfam" id="PF00892">
    <property type="entry name" value="EamA"/>
    <property type="match status" value="1"/>
</dbReference>
<protein>
    <recommendedName>
        <fullName evidence="6">WAT1-related protein</fullName>
    </recommendedName>
</protein>
<dbReference type="GO" id="GO:0016020">
    <property type="term" value="C:membrane"/>
    <property type="evidence" value="ECO:0007669"/>
    <property type="project" value="UniProtKB-SubCell"/>
</dbReference>
<comment type="caution">
    <text evidence="6">Lacks conserved residue(s) required for the propagation of feature annotation.</text>
</comment>
<evidence type="ECO:0000256" key="3">
    <source>
        <dbReference type="ARBA" id="ARBA00022692"/>
    </source>
</evidence>
<comment type="similarity">
    <text evidence="2 6">Belongs to the drug/metabolite transporter (DMT) superfamily. Plant drug/metabolite exporter (P-DME) (TC 2.A.7.4) family.</text>
</comment>
<feature type="transmembrane region" description="Helical" evidence="6">
    <location>
        <begin position="44"/>
        <end position="61"/>
    </location>
</feature>
<comment type="subcellular location">
    <subcellularLocation>
        <location evidence="1 6">Membrane</location>
        <topology evidence="1 6">Multi-pass membrane protein</topology>
    </subcellularLocation>
</comment>
<organism evidence="8">
    <name type="scientific">Glycine max</name>
    <name type="common">Soybean</name>
    <name type="synonym">Glycine hispida</name>
    <dbReference type="NCBI Taxonomy" id="3847"/>
    <lineage>
        <taxon>Eukaryota</taxon>
        <taxon>Viridiplantae</taxon>
        <taxon>Streptophyta</taxon>
        <taxon>Embryophyta</taxon>
        <taxon>Tracheophyta</taxon>
        <taxon>Spermatophyta</taxon>
        <taxon>Magnoliopsida</taxon>
        <taxon>eudicotyledons</taxon>
        <taxon>Gunneridae</taxon>
        <taxon>Pentapetalae</taxon>
        <taxon>rosids</taxon>
        <taxon>fabids</taxon>
        <taxon>Fabales</taxon>
        <taxon>Fabaceae</taxon>
        <taxon>Papilionoideae</taxon>
        <taxon>50 kb inversion clade</taxon>
        <taxon>NPAAA clade</taxon>
        <taxon>indigoferoid/millettioid clade</taxon>
        <taxon>Phaseoleae</taxon>
        <taxon>Glycine</taxon>
        <taxon>Glycine subgen. Soja</taxon>
    </lineage>
</organism>
<dbReference type="EMBL" id="BT097503">
    <property type="protein sequence ID" value="ACU22757.1"/>
    <property type="molecule type" value="mRNA"/>
</dbReference>
<feature type="transmembrane region" description="Helical" evidence="6">
    <location>
        <begin position="103"/>
        <end position="122"/>
    </location>
</feature>
<evidence type="ECO:0000256" key="6">
    <source>
        <dbReference type="RuleBase" id="RU363077"/>
    </source>
</evidence>
<sequence length="225" mass="24742">MASVVTKKVKLLVALLTLQLCFAGYHIVSRLALNIGVSQVVYPVYRNLIAVLLLSPFAYVLEKNQRPPLTLSLLAQFFLLALLGITANQGFYLLGLYYASPTFASALQNSVPAITFVLALALRLEEVNIRRRHGLAKVLGTIASVGGASVITLYKGPPLLHLQMDQIQGDTLEVDQSTKVQNWTWGCIYLLGHCLSWAGWIVFQAPVVKKYPAKLTLTSFTCFFG</sequence>
<evidence type="ECO:0000256" key="1">
    <source>
        <dbReference type="ARBA" id="ARBA00004141"/>
    </source>
</evidence>